<gene>
    <name evidence="1" type="ORF">RXV79_15285</name>
</gene>
<dbReference type="Proteomes" id="UP001303946">
    <property type="component" value="Chromosome"/>
</dbReference>
<organism evidence="1 2">
    <name type="scientific">Piscinibacter gummiphilus</name>
    <dbReference type="NCBI Taxonomy" id="946333"/>
    <lineage>
        <taxon>Bacteria</taxon>
        <taxon>Pseudomonadati</taxon>
        <taxon>Pseudomonadota</taxon>
        <taxon>Betaproteobacteria</taxon>
        <taxon>Burkholderiales</taxon>
        <taxon>Sphaerotilaceae</taxon>
        <taxon>Piscinibacter</taxon>
    </lineage>
</organism>
<evidence type="ECO:0000313" key="1">
    <source>
        <dbReference type="EMBL" id="WOB06287.1"/>
    </source>
</evidence>
<name>A0ABZ0CMT9_9BURK</name>
<dbReference type="RefSeq" id="WP_316698675.1">
    <property type="nucleotide sequence ID" value="NZ_CP136336.1"/>
</dbReference>
<evidence type="ECO:0000313" key="2">
    <source>
        <dbReference type="Proteomes" id="UP001303946"/>
    </source>
</evidence>
<keyword evidence="2" id="KW-1185">Reference proteome</keyword>
<accession>A0ABZ0CMT9</accession>
<sequence length="94" mass="10756">MSASDFESIHNHYERIIFEAVLASAAKYQVPRDQLADVACVALNRLPPRYIRHDVDLVFYLTENERAHNEVAIAEAVKYAFEFVQARSAMKARS</sequence>
<dbReference type="EMBL" id="CP136336">
    <property type="protein sequence ID" value="WOB06287.1"/>
    <property type="molecule type" value="Genomic_DNA"/>
</dbReference>
<proteinExistence type="predicted"/>
<dbReference type="Pfam" id="PF10719">
    <property type="entry name" value="ComFB"/>
    <property type="match status" value="1"/>
</dbReference>
<dbReference type="InterPro" id="IPR019657">
    <property type="entry name" value="ComFB"/>
</dbReference>
<reference evidence="1 2" key="1">
    <citation type="submission" date="2023-10" db="EMBL/GenBank/DDBJ databases">
        <title>Bacteria for the degradation of biodegradable plastic PBAT(Polybutylene adipate terephthalate).</title>
        <authorList>
            <person name="Weon H.-Y."/>
            <person name="Yeon J."/>
        </authorList>
    </citation>
    <scope>NUCLEOTIDE SEQUENCE [LARGE SCALE GENOMIC DNA]</scope>
    <source>
        <strain evidence="1 2">SBD 7-3</strain>
    </source>
</reference>
<protein>
    <submittedName>
        <fullName evidence="1">Late competence development ComFB family protein</fullName>
    </submittedName>
</protein>